<dbReference type="Proteomes" id="UP001266305">
    <property type="component" value="Unassembled WGS sequence"/>
</dbReference>
<name>A0ABQ9TTQ9_SAGOE</name>
<keyword evidence="2" id="KW-1185">Reference proteome</keyword>
<feature type="non-terminal residue" evidence="1">
    <location>
        <position position="78"/>
    </location>
</feature>
<evidence type="ECO:0000313" key="2">
    <source>
        <dbReference type="Proteomes" id="UP001266305"/>
    </source>
</evidence>
<evidence type="ECO:0000313" key="1">
    <source>
        <dbReference type="EMBL" id="KAK2088172.1"/>
    </source>
</evidence>
<comment type="caution">
    <text evidence="1">The sequence shown here is derived from an EMBL/GenBank/DDBJ whole genome shotgun (WGS) entry which is preliminary data.</text>
</comment>
<accession>A0ABQ9TTQ9</accession>
<reference evidence="1 2" key="1">
    <citation type="submission" date="2023-05" db="EMBL/GenBank/DDBJ databases">
        <title>B98-5 Cell Line De Novo Hybrid Assembly: An Optical Mapping Approach.</title>
        <authorList>
            <person name="Kananen K."/>
            <person name="Auerbach J.A."/>
            <person name="Kautto E."/>
            <person name="Blachly J.S."/>
        </authorList>
    </citation>
    <scope>NUCLEOTIDE SEQUENCE [LARGE SCALE GENOMIC DNA]</scope>
    <source>
        <strain evidence="1">B95-8</strain>
        <tissue evidence="1">Cell line</tissue>
    </source>
</reference>
<dbReference type="EMBL" id="JASSZA010000019">
    <property type="protein sequence ID" value="KAK2088172.1"/>
    <property type="molecule type" value="Genomic_DNA"/>
</dbReference>
<protein>
    <submittedName>
        <fullName evidence="1">Uncharacterized protein</fullName>
    </submittedName>
</protein>
<sequence length="78" mass="8425">MTSLPAEGSQRSCLLGERLLWQLEENGARHCRHLESGTVPSAAVTAAGTLHRALAPEPRLPSSASWPQELICSSPIHR</sequence>
<proteinExistence type="predicted"/>
<gene>
    <name evidence="1" type="ORF">P7K49_034079</name>
</gene>
<organism evidence="1 2">
    <name type="scientific">Saguinus oedipus</name>
    <name type="common">Cotton-top tamarin</name>
    <name type="synonym">Oedipomidas oedipus</name>
    <dbReference type="NCBI Taxonomy" id="9490"/>
    <lineage>
        <taxon>Eukaryota</taxon>
        <taxon>Metazoa</taxon>
        <taxon>Chordata</taxon>
        <taxon>Craniata</taxon>
        <taxon>Vertebrata</taxon>
        <taxon>Euteleostomi</taxon>
        <taxon>Mammalia</taxon>
        <taxon>Eutheria</taxon>
        <taxon>Euarchontoglires</taxon>
        <taxon>Primates</taxon>
        <taxon>Haplorrhini</taxon>
        <taxon>Platyrrhini</taxon>
        <taxon>Cebidae</taxon>
        <taxon>Callitrichinae</taxon>
        <taxon>Saguinus</taxon>
    </lineage>
</organism>